<dbReference type="RefSeq" id="WP_133605128.1">
    <property type="nucleotide sequence ID" value="NZ_JAUFPJ010000011.1"/>
</dbReference>
<protein>
    <recommendedName>
        <fullName evidence="3">GAF domain-containing protein</fullName>
    </recommendedName>
</protein>
<sequence length="533" mass="58297">MSPRTDVHLPRWERGIMRHPALMLPLLRRQVSNPDVRSSRAALLGEFFVLERWGRSLELQPALERARDLAERQRAHADAAELSEALGRLHYQRGDYNQACKAWSQTLGWAADDSRSACQARIGLAHLCYALGEWARGGRVLEEAQAHYARLPGDAYLRAKIALNRAASLRATQGPQAALPALDEALSAAREAGHRDYQAEAIWHHARCARDRGDPVLAGRLARQAQQLARACGYRWLEGQACLLLSELDQGPQAQSLAQEALDLAEGLQARALQAAAHARLAELAQARGELGPGWHHAQQAQRLEASLAQNQMPAGLEALARFDTDPTGADGLLLELAGQAWALEMPADLERAWAGMLPRLLEGLELSALTLWWDESGRGHYRHLAGSSALEAAPLMAYLQALSAPGTPLQQTDSLAHPWRAELDQALGAADWPRQSRLELGLRVQTRLVGVLWLQRPLGAEWSRADVARAQRLAALLERLLAQLPGQASAAPAARQSLAEAAQRLRQLLAAPSLDRVALEALARDLERSAQA</sequence>
<dbReference type="Proteomes" id="UP000295357">
    <property type="component" value="Unassembled WGS sequence"/>
</dbReference>
<dbReference type="EMBL" id="SNXE01000010">
    <property type="protein sequence ID" value="TDP05589.1"/>
    <property type="molecule type" value="Genomic_DNA"/>
</dbReference>
<gene>
    <name evidence="1" type="ORF">DFR39_11013</name>
</gene>
<accession>A0A4R6MU29</accession>
<evidence type="ECO:0000313" key="2">
    <source>
        <dbReference type="Proteomes" id="UP000295357"/>
    </source>
</evidence>
<name>A0A4R6MU29_9BURK</name>
<dbReference type="AlphaFoldDB" id="A0A4R6MU29"/>
<dbReference type="SUPFAM" id="SSF48452">
    <property type="entry name" value="TPR-like"/>
    <property type="match status" value="2"/>
</dbReference>
<dbReference type="Gene3D" id="1.25.40.10">
    <property type="entry name" value="Tetratricopeptide repeat domain"/>
    <property type="match status" value="1"/>
</dbReference>
<evidence type="ECO:0000313" key="1">
    <source>
        <dbReference type="EMBL" id="TDP05589.1"/>
    </source>
</evidence>
<organism evidence="1 2">
    <name type="scientific">Roseateles asaccharophilus</name>
    <dbReference type="NCBI Taxonomy" id="582607"/>
    <lineage>
        <taxon>Bacteria</taxon>
        <taxon>Pseudomonadati</taxon>
        <taxon>Pseudomonadota</taxon>
        <taxon>Betaproteobacteria</taxon>
        <taxon>Burkholderiales</taxon>
        <taxon>Sphaerotilaceae</taxon>
        <taxon>Roseateles</taxon>
    </lineage>
</organism>
<reference evidence="1 2" key="1">
    <citation type="submission" date="2019-03" db="EMBL/GenBank/DDBJ databases">
        <title>Genomic Encyclopedia of Type Strains, Phase IV (KMG-IV): sequencing the most valuable type-strain genomes for metagenomic binning, comparative biology and taxonomic classification.</title>
        <authorList>
            <person name="Goeker M."/>
        </authorList>
    </citation>
    <scope>NUCLEOTIDE SEQUENCE [LARGE SCALE GENOMIC DNA]</scope>
    <source>
        <strain evidence="1 2">DSM 25082</strain>
    </source>
</reference>
<comment type="caution">
    <text evidence="1">The sequence shown here is derived from an EMBL/GenBank/DDBJ whole genome shotgun (WGS) entry which is preliminary data.</text>
</comment>
<evidence type="ECO:0008006" key="3">
    <source>
        <dbReference type="Google" id="ProtNLM"/>
    </source>
</evidence>
<dbReference type="InterPro" id="IPR011990">
    <property type="entry name" value="TPR-like_helical_dom_sf"/>
</dbReference>
<dbReference type="OrthoDB" id="9150670at2"/>
<proteinExistence type="predicted"/>
<keyword evidence="2" id="KW-1185">Reference proteome</keyword>